<protein>
    <submittedName>
        <fullName evidence="1">Uncharacterized protein</fullName>
    </submittedName>
</protein>
<dbReference type="EMBL" id="BGPR01002403">
    <property type="protein sequence ID" value="GBM72846.1"/>
    <property type="molecule type" value="Genomic_DNA"/>
</dbReference>
<name>A0A4Y2I6U3_ARAVE</name>
<dbReference type="OrthoDB" id="6435956at2759"/>
<sequence>MNIFVSDELCGSNQQYATERSINHRCAVAGHESAGCTSEEKCANCKGGHTSFSRSCPKWKLEKEIVTTKVKRGISFPEAGRLVQAQTPTEGKSYASVIKAPLVTSMTQTKRVIILTTDTDSDPISDSPITERSAKKLKKKKIPKAQPSLALKFSKQGSSLKDLKSKRLVALELGKAGLVTKDLPSLFGNPSTSSELLEIHPSEADVEDFQMSCELAATQLIGVVKSPP</sequence>
<keyword evidence="2" id="KW-1185">Reference proteome</keyword>
<accession>A0A4Y2I6U3</accession>
<gene>
    <name evidence="1" type="ORF">AVEN_17895_1</name>
</gene>
<evidence type="ECO:0000313" key="2">
    <source>
        <dbReference type="Proteomes" id="UP000499080"/>
    </source>
</evidence>
<proteinExistence type="predicted"/>
<dbReference type="AlphaFoldDB" id="A0A4Y2I6U3"/>
<comment type="caution">
    <text evidence="1">The sequence shown here is derived from an EMBL/GenBank/DDBJ whole genome shotgun (WGS) entry which is preliminary data.</text>
</comment>
<organism evidence="1 2">
    <name type="scientific">Araneus ventricosus</name>
    <name type="common">Orbweaver spider</name>
    <name type="synonym">Epeira ventricosa</name>
    <dbReference type="NCBI Taxonomy" id="182803"/>
    <lineage>
        <taxon>Eukaryota</taxon>
        <taxon>Metazoa</taxon>
        <taxon>Ecdysozoa</taxon>
        <taxon>Arthropoda</taxon>
        <taxon>Chelicerata</taxon>
        <taxon>Arachnida</taxon>
        <taxon>Araneae</taxon>
        <taxon>Araneomorphae</taxon>
        <taxon>Entelegynae</taxon>
        <taxon>Araneoidea</taxon>
        <taxon>Araneidae</taxon>
        <taxon>Araneus</taxon>
    </lineage>
</organism>
<reference evidence="1 2" key="1">
    <citation type="journal article" date="2019" name="Sci. Rep.">
        <title>Orb-weaving spider Araneus ventricosus genome elucidates the spidroin gene catalogue.</title>
        <authorList>
            <person name="Kono N."/>
            <person name="Nakamura H."/>
            <person name="Ohtoshi R."/>
            <person name="Moran D.A.P."/>
            <person name="Shinohara A."/>
            <person name="Yoshida Y."/>
            <person name="Fujiwara M."/>
            <person name="Mori M."/>
            <person name="Tomita M."/>
            <person name="Arakawa K."/>
        </authorList>
    </citation>
    <scope>NUCLEOTIDE SEQUENCE [LARGE SCALE GENOMIC DNA]</scope>
</reference>
<evidence type="ECO:0000313" key="1">
    <source>
        <dbReference type="EMBL" id="GBM72846.1"/>
    </source>
</evidence>
<dbReference type="Proteomes" id="UP000499080">
    <property type="component" value="Unassembled WGS sequence"/>
</dbReference>